<sequence length="115" mass="13048">MSWEREANVPFHLKQHTHTDTHTHTVRVQCQWAGECPCAGMRRNDKLWRCRGRDSGCYSQTPKNTPPCLHLLSSFHSCLLSSLLSLMFLLVFLNVISLFNTSTFALVHATGSSMI</sequence>
<keyword evidence="1" id="KW-1133">Transmembrane helix</keyword>
<keyword evidence="1" id="KW-0472">Membrane</keyword>
<dbReference type="Proteomes" id="UP001469553">
    <property type="component" value="Unassembled WGS sequence"/>
</dbReference>
<evidence type="ECO:0000313" key="2">
    <source>
        <dbReference type="EMBL" id="MEQ2303298.1"/>
    </source>
</evidence>
<gene>
    <name evidence="2" type="ORF">AMECASPLE_015308</name>
</gene>
<proteinExistence type="predicted"/>
<protein>
    <submittedName>
        <fullName evidence="2">Uncharacterized protein</fullName>
    </submittedName>
</protein>
<dbReference type="EMBL" id="JAHRIP010057501">
    <property type="protein sequence ID" value="MEQ2303298.1"/>
    <property type="molecule type" value="Genomic_DNA"/>
</dbReference>
<evidence type="ECO:0000256" key="1">
    <source>
        <dbReference type="SAM" id="Phobius"/>
    </source>
</evidence>
<comment type="caution">
    <text evidence="2">The sequence shown here is derived from an EMBL/GenBank/DDBJ whole genome shotgun (WGS) entry which is preliminary data.</text>
</comment>
<feature type="transmembrane region" description="Helical" evidence="1">
    <location>
        <begin position="83"/>
        <end position="107"/>
    </location>
</feature>
<name>A0ABV0ZAQ3_9TELE</name>
<keyword evidence="1" id="KW-0812">Transmembrane</keyword>
<accession>A0ABV0ZAQ3</accession>
<keyword evidence="3" id="KW-1185">Reference proteome</keyword>
<evidence type="ECO:0000313" key="3">
    <source>
        <dbReference type="Proteomes" id="UP001469553"/>
    </source>
</evidence>
<organism evidence="2 3">
    <name type="scientific">Ameca splendens</name>
    <dbReference type="NCBI Taxonomy" id="208324"/>
    <lineage>
        <taxon>Eukaryota</taxon>
        <taxon>Metazoa</taxon>
        <taxon>Chordata</taxon>
        <taxon>Craniata</taxon>
        <taxon>Vertebrata</taxon>
        <taxon>Euteleostomi</taxon>
        <taxon>Actinopterygii</taxon>
        <taxon>Neopterygii</taxon>
        <taxon>Teleostei</taxon>
        <taxon>Neoteleostei</taxon>
        <taxon>Acanthomorphata</taxon>
        <taxon>Ovalentaria</taxon>
        <taxon>Atherinomorphae</taxon>
        <taxon>Cyprinodontiformes</taxon>
        <taxon>Goodeidae</taxon>
        <taxon>Ameca</taxon>
    </lineage>
</organism>
<reference evidence="2 3" key="1">
    <citation type="submission" date="2021-06" db="EMBL/GenBank/DDBJ databases">
        <authorList>
            <person name="Palmer J.M."/>
        </authorList>
    </citation>
    <scope>NUCLEOTIDE SEQUENCE [LARGE SCALE GENOMIC DNA]</scope>
    <source>
        <strain evidence="2 3">AS_MEX2019</strain>
        <tissue evidence="2">Muscle</tissue>
    </source>
</reference>